<dbReference type="Gene3D" id="1.25.40.10">
    <property type="entry name" value="Tetratricopeptide repeat domain"/>
    <property type="match status" value="1"/>
</dbReference>
<dbReference type="AlphaFoldDB" id="A0A5C3L217"/>
<dbReference type="InterPro" id="IPR047150">
    <property type="entry name" value="SGT"/>
</dbReference>
<dbReference type="SUPFAM" id="SSF48452">
    <property type="entry name" value="TPR-like"/>
    <property type="match status" value="1"/>
</dbReference>
<reference evidence="4 5" key="1">
    <citation type="journal article" date="2019" name="Nat. Ecol. Evol.">
        <title>Megaphylogeny resolves global patterns of mushroom evolution.</title>
        <authorList>
            <person name="Varga T."/>
            <person name="Krizsan K."/>
            <person name="Foldi C."/>
            <person name="Dima B."/>
            <person name="Sanchez-Garcia M."/>
            <person name="Sanchez-Ramirez S."/>
            <person name="Szollosi G.J."/>
            <person name="Szarkandi J.G."/>
            <person name="Papp V."/>
            <person name="Albert L."/>
            <person name="Andreopoulos W."/>
            <person name="Angelini C."/>
            <person name="Antonin V."/>
            <person name="Barry K.W."/>
            <person name="Bougher N.L."/>
            <person name="Buchanan P."/>
            <person name="Buyck B."/>
            <person name="Bense V."/>
            <person name="Catcheside P."/>
            <person name="Chovatia M."/>
            <person name="Cooper J."/>
            <person name="Damon W."/>
            <person name="Desjardin D."/>
            <person name="Finy P."/>
            <person name="Geml J."/>
            <person name="Haridas S."/>
            <person name="Hughes K."/>
            <person name="Justo A."/>
            <person name="Karasinski D."/>
            <person name="Kautmanova I."/>
            <person name="Kiss B."/>
            <person name="Kocsube S."/>
            <person name="Kotiranta H."/>
            <person name="LaButti K.M."/>
            <person name="Lechner B.E."/>
            <person name="Liimatainen K."/>
            <person name="Lipzen A."/>
            <person name="Lukacs Z."/>
            <person name="Mihaltcheva S."/>
            <person name="Morgado L.N."/>
            <person name="Niskanen T."/>
            <person name="Noordeloos M.E."/>
            <person name="Ohm R.A."/>
            <person name="Ortiz-Santana B."/>
            <person name="Ovrebo C."/>
            <person name="Racz N."/>
            <person name="Riley R."/>
            <person name="Savchenko A."/>
            <person name="Shiryaev A."/>
            <person name="Soop K."/>
            <person name="Spirin V."/>
            <person name="Szebenyi C."/>
            <person name="Tomsovsky M."/>
            <person name="Tulloss R.E."/>
            <person name="Uehling J."/>
            <person name="Grigoriev I.V."/>
            <person name="Vagvolgyi C."/>
            <person name="Papp T."/>
            <person name="Martin F.M."/>
            <person name="Miettinen O."/>
            <person name="Hibbett D.S."/>
            <person name="Nagy L.G."/>
        </authorList>
    </citation>
    <scope>NUCLEOTIDE SEQUENCE [LARGE SCALE GENOMIC DNA]</scope>
    <source>
        <strain evidence="4 5">CBS 121175</strain>
    </source>
</reference>
<name>A0A5C3L217_COPMA</name>
<keyword evidence="5" id="KW-1185">Reference proteome</keyword>
<dbReference type="PANTHER" id="PTHR45831:SF2">
    <property type="entry name" value="LD24721P"/>
    <property type="match status" value="1"/>
</dbReference>
<feature type="repeat" description="TPR" evidence="3">
    <location>
        <begin position="75"/>
        <end position="108"/>
    </location>
</feature>
<dbReference type="GO" id="GO:0016020">
    <property type="term" value="C:membrane"/>
    <property type="evidence" value="ECO:0007669"/>
    <property type="project" value="TreeGrafter"/>
</dbReference>
<dbReference type="EMBL" id="ML210171">
    <property type="protein sequence ID" value="TFK26775.1"/>
    <property type="molecule type" value="Genomic_DNA"/>
</dbReference>
<dbReference type="PANTHER" id="PTHR45831">
    <property type="entry name" value="LD24721P"/>
    <property type="match status" value="1"/>
</dbReference>
<sequence length="533" mass="60530">MTSTELSAKLKEEGNDLYYRSRYNEARQKFTEAITSDPTNPILYANRAAVHVAQNRYLDAAWDCQKAIDLDPKYSKAWGRLGVAAQGLRDWEFCINSFQEALKYLPVNEARLTLLERKLKDRYIEGIASAQVAQSQRENPAVAMPWDRAKAVECEKMAQENESSAFVILEAYSEFRTGVDILNALRVKVSPLVGAEWGGKLGGIEALCNAIIADERVFHIDEMRWIDMFTNQCAFEEEVLGGWSEKGDPEFAKQKSMARLRNMGWSDTRPAIAVTVRIWVVKAFIKSHFEGHRDVAHGLYTAAIEVLEWGCRQWSQVNRNERGAVFEKSYIRGIKRLKMVNMQKALIEKRTSQLPFTLNDISQLARYIIADVDLNPASAELTGDKFRGIRSAFWTYPKASALSILGWCHACDAMRAEKECPAQSLATYRRAAEFYEKAGSLYPSDDENHAHFLRMALDCLCNANATLGDILPMCKRIRLAIPQALDLWQIPRTENSLVIYLEDVSDFEERQMKDIAQGRVTIKSTARIERAIP</sequence>
<dbReference type="OrthoDB" id="2423701at2759"/>
<dbReference type="GO" id="GO:0006620">
    <property type="term" value="P:post-translational protein targeting to endoplasmic reticulum membrane"/>
    <property type="evidence" value="ECO:0007669"/>
    <property type="project" value="TreeGrafter"/>
</dbReference>
<dbReference type="Pfam" id="PF13414">
    <property type="entry name" value="TPR_11"/>
    <property type="match status" value="1"/>
</dbReference>
<dbReference type="InterPro" id="IPR019734">
    <property type="entry name" value="TPR_rpt"/>
</dbReference>
<evidence type="ECO:0000256" key="3">
    <source>
        <dbReference type="PROSITE-ProRule" id="PRU00339"/>
    </source>
</evidence>
<dbReference type="InterPro" id="IPR011990">
    <property type="entry name" value="TPR-like_helical_dom_sf"/>
</dbReference>
<evidence type="ECO:0000256" key="2">
    <source>
        <dbReference type="ARBA" id="ARBA00022803"/>
    </source>
</evidence>
<dbReference type="PROSITE" id="PS50005">
    <property type="entry name" value="TPR"/>
    <property type="match status" value="2"/>
</dbReference>
<evidence type="ECO:0000313" key="4">
    <source>
        <dbReference type="EMBL" id="TFK26775.1"/>
    </source>
</evidence>
<feature type="repeat" description="TPR" evidence="3">
    <location>
        <begin position="7"/>
        <end position="40"/>
    </location>
</feature>
<dbReference type="GO" id="GO:0060090">
    <property type="term" value="F:molecular adaptor activity"/>
    <property type="evidence" value="ECO:0007669"/>
    <property type="project" value="TreeGrafter"/>
</dbReference>
<evidence type="ECO:0000256" key="1">
    <source>
        <dbReference type="ARBA" id="ARBA00022737"/>
    </source>
</evidence>
<dbReference type="GO" id="GO:0072380">
    <property type="term" value="C:TRC complex"/>
    <property type="evidence" value="ECO:0007669"/>
    <property type="project" value="TreeGrafter"/>
</dbReference>
<protein>
    <submittedName>
        <fullName evidence="4">Uncharacterized protein</fullName>
    </submittedName>
</protein>
<evidence type="ECO:0000313" key="5">
    <source>
        <dbReference type="Proteomes" id="UP000307440"/>
    </source>
</evidence>
<proteinExistence type="predicted"/>
<dbReference type="Proteomes" id="UP000307440">
    <property type="component" value="Unassembled WGS sequence"/>
</dbReference>
<dbReference type="STRING" id="230819.A0A5C3L217"/>
<keyword evidence="2 3" id="KW-0802">TPR repeat</keyword>
<dbReference type="SMART" id="SM00028">
    <property type="entry name" value="TPR"/>
    <property type="match status" value="3"/>
</dbReference>
<keyword evidence="1" id="KW-0677">Repeat</keyword>
<gene>
    <name evidence="4" type="ORF">FA15DRAFT_636875</name>
</gene>
<organism evidence="4 5">
    <name type="scientific">Coprinopsis marcescibilis</name>
    <name type="common">Agaric fungus</name>
    <name type="synonym">Psathyrella marcescibilis</name>
    <dbReference type="NCBI Taxonomy" id="230819"/>
    <lineage>
        <taxon>Eukaryota</taxon>
        <taxon>Fungi</taxon>
        <taxon>Dikarya</taxon>
        <taxon>Basidiomycota</taxon>
        <taxon>Agaricomycotina</taxon>
        <taxon>Agaricomycetes</taxon>
        <taxon>Agaricomycetidae</taxon>
        <taxon>Agaricales</taxon>
        <taxon>Agaricineae</taxon>
        <taxon>Psathyrellaceae</taxon>
        <taxon>Coprinopsis</taxon>
    </lineage>
</organism>
<accession>A0A5C3L217</accession>